<protein>
    <submittedName>
        <fullName evidence="5">Uncharacterized protein</fullName>
    </submittedName>
</protein>
<organism evidence="5 6">
    <name type="scientific">Methanosarcina siciliae T4/M</name>
    <dbReference type="NCBI Taxonomy" id="1434120"/>
    <lineage>
        <taxon>Archaea</taxon>
        <taxon>Methanobacteriati</taxon>
        <taxon>Methanobacteriota</taxon>
        <taxon>Stenosarchaea group</taxon>
        <taxon>Methanomicrobia</taxon>
        <taxon>Methanosarcinales</taxon>
        <taxon>Methanosarcinaceae</taxon>
        <taxon>Methanosarcina</taxon>
    </lineage>
</organism>
<dbReference type="PROSITE" id="PS50005">
    <property type="entry name" value="TPR"/>
    <property type="match status" value="1"/>
</dbReference>
<keyword evidence="6" id="KW-1185">Reference proteome</keyword>
<keyword evidence="1" id="KW-0677">Repeat</keyword>
<dbReference type="Pfam" id="PF00515">
    <property type="entry name" value="TPR_1"/>
    <property type="match status" value="1"/>
</dbReference>
<evidence type="ECO:0000256" key="1">
    <source>
        <dbReference type="ARBA" id="ARBA00022737"/>
    </source>
</evidence>
<dbReference type="Proteomes" id="UP000033111">
    <property type="component" value="Chromosome"/>
</dbReference>
<dbReference type="PANTHER" id="PTHR44943">
    <property type="entry name" value="CELLULOSE SYNTHASE OPERON PROTEIN C"/>
    <property type="match status" value="1"/>
</dbReference>
<dbReference type="InterPro" id="IPR011990">
    <property type="entry name" value="TPR-like_helical_dom_sf"/>
</dbReference>
<dbReference type="PROSITE" id="PS50293">
    <property type="entry name" value="TPR_REGION"/>
    <property type="match status" value="1"/>
</dbReference>
<dbReference type="SUPFAM" id="SSF48452">
    <property type="entry name" value="TPR-like"/>
    <property type="match status" value="1"/>
</dbReference>
<dbReference type="SMART" id="SM00028">
    <property type="entry name" value="TPR"/>
    <property type="match status" value="1"/>
</dbReference>
<evidence type="ECO:0000256" key="4">
    <source>
        <dbReference type="SAM" id="MobiDB-lite"/>
    </source>
</evidence>
<dbReference type="EMBL" id="CP009506">
    <property type="protein sequence ID" value="AKB29961.1"/>
    <property type="molecule type" value="Genomic_DNA"/>
</dbReference>
<dbReference type="AlphaFoldDB" id="A0A0E3L9B1"/>
<accession>A0A0E3L9B1</accession>
<reference evidence="5 6" key="1">
    <citation type="submission" date="2014-07" db="EMBL/GenBank/DDBJ databases">
        <title>Methanogenic archaea and the global carbon cycle.</title>
        <authorList>
            <person name="Henriksen J.R."/>
            <person name="Luke J."/>
            <person name="Reinhart S."/>
            <person name="Benedict M.N."/>
            <person name="Youngblut N.D."/>
            <person name="Metcalf M.E."/>
            <person name="Whitaker R.J."/>
            <person name="Metcalf W.W."/>
        </authorList>
    </citation>
    <scope>NUCLEOTIDE SEQUENCE [LARGE SCALE GENOMIC DNA]</scope>
    <source>
        <strain evidence="5 6">T4/M</strain>
    </source>
</reference>
<gene>
    <name evidence="5" type="ORF">MSSIT_3242</name>
</gene>
<evidence type="ECO:0000256" key="3">
    <source>
        <dbReference type="PROSITE-ProRule" id="PRU00339"/>
    </source>
</evidence>
<dbReference type="KEGG" id="msw:MSSIT_3242"/>
<dbReference type="GeneID" id="24862157"/>
<sequence length="162" mass="18339">MVLIASFLKNEGAIASSVISTDPTYIQWEVMLLGFLDKLFKKKLEGKTVEEWYGLAVGETDPEKKIEYFDKVLALKPDFAGAWNLRGLEFVVLKQYEEAITSFDKALEIRPNYPEAKYNKEDAETELRKIGAAERPVGEEKKGTSETHGEQEEEIKVEGTES</sequence>
<feature type="region of interest" description="Disordered" evidence="4">
    <location>
        <begin position="120"/>
        <end position="162"/>
    </location>
</feature>
<dbReference type="HOGENOM" id="CLU_138332_0_0_2"/>
<feature type="repeat" description="TPR" evidence="3">
    <location>
        <begin position="80"/>
        <end position="113"/>
    </location>
</feature>
<proteinExistence type="predicted"/>
<dbReference type="InterPro" id="IPR019734">
    <property type="entry name" value="TPR_rpt"/>
</dbReference>
<dbReference type="InterPro" id="IPR051685">
    <property type="entry name" value="Ycf3/AcsC/BcsC/TPR_MFPF"/>
</dbReference>
<evidence type="ECO:0000313" key="5">
    <source>
        <dbReference type="EMBL" id="AKB29961.1"/>
    </source>
</evidence>
<dbReference type="PATRIC" id="fig|1434120.4.peg.4218"/>
<keyword evidence="2 3" id="KW-0802">TPR repeat</keyword>
<dbReference type="RefSeq" id="WP_231589952.1">
    <property type="nucleotide sequence ID" value="NZ_CP009506.1"/>
</dbReference>
<name>A0A0E3L9B1_9EURY</name>
<evidence type="ECO:0000256" key="2">
    <source>
        <dbReference type="ARBA" id="ARBA00022803"/>
    </source>
</evidence>
<evidence type="ECO:0000313" key="6">
    <source>
        <dbReference type="Proteomes" id="UP000033111"/>
    </source>
</evidence>
<dbReference type="PANTHER" id="PTHR44943:SF8">
    <property type="entry name" value="TPR REPEAT-CONTAINING PROTEIN MJ0263"/>
    <property type="match status" value="1"/>
</dbReference>
<dbReference type="Gene3D" id="1.25.40.10">
    <property type="entry name" value="Tetratricopeptide repeat domain"/>
    <property type="match status" value="1"/>
</dbReference>